<sequence length="219" mass="22782">MHIVSLGDSITYGEGASSPARAYPSVLTALMHSQLPSRSCCDAILAEPGWTSADLLAALAAAGGQPLANARAITIWIGGDDLAQAALTALASARKSVPIAPLVTRYKHHLTELVRIAQAGRGKTVIVCTQYNPFPNSPLAVAAVATLNDAIGSVAAATGAALAPVADWFAGRQRELIRHYRTGTLADVGRGPAPVHPNDRGHRVIADGLYRMLAPIVSR</sequence>
<evidence type="ECO:0000313" key="3">
    <source>
        <dbReference type="Proteomes" id="UP000294581"/>
    </source>
</evidence>
<dbReference type="AlphaFoldDB" id="A0A4V3HEN5"/>
<dbReference type="EMBL" id="SORF01000004">
    <property type="protein sequence ID" value="TDY49581.1"/>
    <property type="molecule type" value="Genomic_DNA"/>
</dbReference>
<keyword evidence="3" id="KW-1185">Reference proteome</keyword>
<dbReference type="CDD" id="cd00229">
    <property type="entry name" value="SGNH_hydrolase"/>
    <property type="match status" value="1"/>
</dbReference>
<dbReference type="SUPFAM" id="SSF52266">
    <property type="entry name" value="SGNH hydrolase"/>
    <property type="match status" value="1"/>
</dbReference>
<gene>
    <name evidence="2" type="ORF">C7445_10492</name>
</gene>
<dbReference type="Gene3D" id="3.40.50.1110">
    <property type="entry name" value="SGNH hydrolase"/>
    <property type="match status" value="1"/>
</dbReference>
<dbReference type="Proteomes" id="UP000294581">
    <property type="component" value="Unassembled WGS sequence"/>
</dbReference>
<protein>
    <submittedName>
        <fullName evidence="2">Lysophospholipase L1-like esterase</fullName>
    </submittedName>
</protein>
<feature type="domain" description="SGNH hydrolase-type esterase" evidence="1">
    <location>
        <begin position="6"/>
        <end position="204"/>
    </location>
</feature>
<dbReference type="Pfam" id="PF13472">
    <property type="entry name" value="Lipase_GDSL_2"/>
    <property type="match status" value="1"/>
</dbReference>
<dbReference type="InterPro" id="IPR036514">
    <property type="entry name" value="SGNH_hydro_sf"/>
</dbReference>
<proteinExistence type="predicted"/>
<evidence type="ECO:0000313" key="2">
    <source>
        <dbReference type="EMBL" id="TDY49581.1"/>
    </source>
</evidence>
<comment type="caution">
    <text evidence="2">The sequence shown here is derived from an EMBL/GenBank/DDBJ whole genome shotgun (WGS) entry which is preliminary data.</text>
</comment>
<accession>A0A4V3HEN5</accession>
<name>A0A4V3HEN5_9BACL</name>
<reference evidence="2 3" key="1">
    <citation type="submission" date="2019-03" db="EMBL/GenBank/DDBJ databases">
        <title>Genomic Encyclopedia of Type Strains, Phase IV (KMG-IV): sequencing the most valuable type-strain genomes for metagenomic binning, comparative biology and taxonomic classification.</title>
        <authorList>
            <person name="Goeker M."/>
        </authorList>
    </citation>
    <scope>NUCLEOTIDE SEQUENCE [LARGE SCALE GENOMIC DNA]</scope>
    <source>
        <strain evidence="2 3">DSM 17974</strain>
    </source>
</reference>
<evidence type="ECO:0000259" key="1">
    <source>
        <dbReference type="Pfam" id="PF13472"/>
    </source>
</evidence>
<dbReference type="InterPro" id="IPR013830">
    <property type="entry name" value="SGNH_hydro"/>
</dbReference>
<dbReference type="RefSeq" id="WP_134159029.1">
    <property type="nucleotide sequence ID" value="NZ_BSUS01000001.1"/>
</dbReference>
<organism evidence="2 3">
    <name type="scientific">Alicyclobacillus sacchari</name>
    <dbReference type="NCBI Taxonomy" id="392010"/>
    <lineage>
        <taxon>Bacteria</taxon>
        <taxon>Bacillati</taxon>
        <taxon>Bacillota</taxon>
        <taxon>Bacilli</taxon>
        <taxon>Bacillales</taxon>
        <taxon>Alicyclobacillaceae</taxon>
        <taxon>Alicyclobacillus</taxon>
    </lineage>
</organism>
<dbReference type="OrthoDB" id="26855at2"/>